<organism evidence="1 2">
    <name type="scientific">Bythopirellula goksoeyrii</name>
    <dbReference type="NCBI Taxonomy" id="1400387"/>
    <lineage>
        <taxon>Bacteria</taxon>
        <taxon>Pseudomonadati</taxon>
        <taxon>Planctomycetota</taxon>
        <taxon>Planctomycetia</taxon>
        <taxon>Pirellulales</taxon>
        <taxon>Lacipirellulaceae</taxon>
        <taxon>Bythopirellula</taxon>
    </lineage>
</organism>
<dbReference type="EMBL" id="CP042913">
    <property type="protein sequence ID" value="QEG36141.1"/>
    <property type="molecule type" value="Genomic_DNA"/>
</dbReference>
<keyword evidence="2" id="KW-1185">Reference proteome</keyword>
<name>A0A5B9QPT2_9BACT</name>
<proteinExistence type="predicted"/>
<dbReference type="KEGG" id="bgok:Pr1d_34500"/>
<dbReference type="Proteomes" id="UP000323917">
    <property type="component" value="Chromosome"/>
</dbReference>
<sequence>MFEFSGEYPELVEGAVRQATTEVVCKILPKKERLVNKLLGEVVREEPR</sequence>
<reference evidence="1 2" key="1">
    <citation type="submission" date="2019-08" db="EMBL/GenBank/DDBJ databases">
        <title>Deep-cultivation of Planctomycetes and their phenomic and genomic characterization uncovers novel biology.</title>
        <authorList>
            <person name="Wiegand S."/>
            <person name="Jogler M."/>
            <person name="Boedeker C."/>
            <person name="Pinto D."/>
            <person name="Vollmers J."/>
            <person name="Rivas-Marin E."/>
            <person name="Kohn T."/>
            <person name="Peeters S.H."/>
            <person name="Heuer A."/>
            <person name="Rast P."/>
            <person name="Oberbeckmann S."/>
            <person name="Bunk B."/>
            <person name="Jeske O."/>
            <person name="Meyerdierks A."/>
            <person name="Storesund J.E."/>
            <person name="Kallscheuer N."/>
            <person name="Luecker S."/>
            <person name="Lage O.M."/>
            <person name="Pohl T."/>
            <person name="Merkel B.J."/>
            <person name="Hornburger P."/>
            <person name="Mueller R.-W."/>
            <person name="Bruemmer F."/>
            <person name="Labrenz M."/>
            <person name="Spormann A.M."/>
            <person name="Op den Camp H."/>
            <person name="Overmann J."/>
            <person name="Amann R."/>
            <person name="Jetten M.S.M."/>
            <person name="Mascher T."/>
            <person name="Medema M.H."/>
            <person name="Devos D.P."/>
            <person name="Kaster A.-K."/>
            <person name="Ovreas L."/>
            <person name="Rohde M."/>
            <person name="Galperin M.Y."/>
            <person name="Jogler C."/>
        </authorList>
    </citation>
    <scope>NUCLEOTIDE SEQUENCE [LARGE SCALE GENOMIC DNA]</scope>
    <source>
        <strain evidence="1 2">Pr1d</strain>
    </source>
</reference>
<accession>A0A5B9QPT2</accession>
<evidence type="ECO:0000313" key="2">
    <source>
        <dbReference type="Proteomes" id="UP000323917"/>
    </source>
</evidence>
<dbReference type="AlphaFoldDB" id="A0A5B9QPT2"/>
<gene>
    <name evidence="1" type="ORF">Pr1d_34500</name>
</gene>
<evidence type="ECO:0000313" key="1">
    <source>
        <dbReference type="EMBL" id="QEG36141.1"/>
    </source>
</evidence>
<protein>
    <submittedName>
        <fullName evidence="1">Uncharacterized protein</fullName>
    </submittedName>
</protein>